<dbReference type="AlphaFoldDB" id="K2QDU1"/>
<dbReference type="Proteomes" id="UP000007360">
    <property type="component" value="Unassembled WGS sequence"/>
</dbReference>
<dbReference type="OrthoDB" id="77703at2157"/>
<dbReference type="GO" id="GO:0080120">
    <property type="term" value="P:CAAX-box protein maturation"/>
    <property type="evidence" value="ECO:0007669"/>
    <property type="project" value="UniProtKB-ARBA"/>
</dbReference>
<sequence>MDRITFLDNAHQGKNNWWRYLLTSAFAWIGPFILILIVLIPFIILSQPVKMDINPTNVENAIDPLILMVMLGVYYTLSFVLFYLCSRFIQAKTIKKMITTVSKFNWKNVLKGAGLWSIIIGASLVVDVLINPSPVKLSLDLPFLTLLIASIIIFTIQASFEEIFFRGYLMQGIGLLTRKPFIPLFLTSVIFAIGHFWNGTSIITGITAVVNMFIFGMVLGIITLGENGLETAIGAHIANNILVTSIVGNVGIINDLPAMLTFGGGSSFGVPYFILPFILLAIVFWKKNDRIGLIFKTQEKLNDINQTSTPIQCVKCKTINPGIAVYCGECGGKVVREYASTPRKLVAFLIDMALLLVISGVLLVMFVLTFSIYNQDTFSPELISGIWIILTSIIIFVYLVLMEKNGNTIGKIAMGIKVVQEDTQKPISYPQSIARNLFLVADLIPFIIPGLLGLIVSAKSDKKQRIGDMVAGTVVIKKQEL</sequence>
<reference evidence="8 9" key="1">
    <citation type="journal article" date="2012" name="J. Bacteriol.">
        <title>Draft genome sequence of Methanobacterium formicicum DSM 3637, an archaebacterium isolated from the methane producer amoeba Pelomyxa palustris.</title>
        <authorList>
            <person name="Gutierrez G."/>
        </authorList>
    </citation>
    <scope>NUCLEOTIDE SEQUENCE [LARGE SCALE GENOMIC DNA]</scope>
    <source>
        <strain evidence="9">DSM 3637 / PP1</strain>
    </source>
</reference>
<dbReference type="GO" id="GO:0004175">
    <property type="term" value="F:endopeptidase activity"/>
    <property type="evidence" value="ECO:0007669"/>
    <property type="project" value="UniProtKB-ARBA"/>
</dbReference>
<keyword evidence="4 5" id="KW-0472">Membrane</keyword>
<dbReference type="InterPro" id="IPR003675">
    <property type="entry name" value="Rce1/LyrA-like_dom"/>
</dbReference>
<gene>
    <name evidence="8" type="ORF">A994_04700</name>
</gene>
<feature type="transmembrane region" description="Helical" evidence="5">
    <location>
        <begin position="382"/>
        <end position="401"/>
    </location>
</feature>
<dbReference type="InterPro" id="IPR010432">
    <property type="entry name" value="RDD"/>
</dbReference>
<dbReference type="PATRIC" id="fig|1204725.3.peg.942"/>
<proteinExistence type="predicted"/>
<feature type="transmembrane region" description="Helical" evidence="5">
    <location>
        <begin position="203"/>
        <end position="225"/>
    </location>
</feature>
<feature type="transmembrane region" description="Helical" evidence="5">
    <location>
        <begin position="237"/>
        <end position="256"/>
    </location>
</feature>
<evidence type="ECO:0000256" key="5">
    <source>
        <dbReference type="SAM" id="Phobius"/>
    </source>
</evidence>
<evidence type="ECO:0000313" key="8">
    <source>
        <dbReference type="EMBL" id="EKF86226.1"/>
    </source>
</evidence>
<evidence type="ECO:0000256" key="4">
    <source>
        <dbReference type="ARBA" id="ARBA00023136"/>
    </source>
</evidence>
<comment type="subcellular location">
    <subcellularLocation>
        <location evidence="1">Membrane</location>
        <topology evidence="1">Multi-pass membrane protein</topology>
    </subcellularLocation>
</comment>
<dbReference type="Pfam" id="PF06271">
    <property type="entry name" value="RDD"/>
    <property type="match status" value="1"/>
</dbReference>
<dbReference type="PANTHER" id="PTHR38480">
    <property type="entry name" value="SLR0254 PROTEIN"/>
    <property type="match status" value="1"/>
</dbReference>
<dbReference type="RefSeq" id="WP_004030183.1">
    <property type="nucleotide sequence ID" value="NZ_AMPO01000003.1"/>
</dbReference>
<keyword evidence="2 5" id="KW-0812">Transmembrane</keyword>
<dbReference type="PANTHER" id="PTHR38480:SF1">
    <property type="entry name" value="SLR0254 PROTEIN"/>
    <property type="match status" value="1"/>
</dbReference>
<feature type="domain" description="CAAX prenyl protease 2/Lysostaphin resistance protein A-like" evidence="6">
    <location>
        <begin position="146"/>
        <end position="241"/>
    </location>
</feature>
<feature type="transmembrane region" description="Helical" evidence="5">
    <location>
        <begin position="142"/>
        <end position="160"/>
    </location>
</feature>
<feature type="transmembrane region" description="Helical" evidence="5">
    <location>
        <begin position="65"/>
        <end position="89"/>
    </location>
</feature>
<evidence type="ECO:0000259" key="6">
    <source>
        <dbReference type="Pfam" id="PF02517"/>
    </source>
</evidence>
<accession>K2QDU1</accession>
<feature type="domain" description="RDD" evidence="7">
    <location>
        <begin position="339"/>
        <end position="472"/>
    </location>
</feature>
<feature type="transmembrane region" description="Helical" evidence="5">
    <location>
        <begin position="181"/>
        <end position="197"/>
    </location>
</feature>
<evidence type="ECO:0000256" key="3">
    <source>
        <dbReference type="ARBA" id="ARBA00022989"/>
    </source>
</evidence>
<keyword evidence="9" id="KW-1185">Reference proteome</keyword>
<dbReference type="EMBL" id="AMPO01000003">
    <property type="protein sequence ID" value="EKF86226.1"/>
    <property type="molecule type" value="Genomic_DNA"/>
</dbReference>
<feature type="transmembrane region" description="Helical" evidence="5">
    <location>
        <begin position="268"/>
        <end position="285"/>
    </location>
</feature>
<evidence type="ECO:0000256" key="1">
    <source>
        <dbReference type="ARBA" id="ARBA00004141"/>
    </source>
</evidence>
<evidence type="ECO:0000259" key="7">
    <source>
        <dbReference type="Pfam" id="PF06271"/>
    </source>
</evidence>
<evidence type="ECO:0000256" key="2">
    <source>
        <dbReference type="ARBA" id="ARBA00022692"/>
    </source>
</evidence>
<dbReference type="GO" id="GO:0016020">
    <property type="term" value="C:membrane"/>
    <property type="evidence" value="ECO:0007669"/>
    <property type="project" value="UniProtKB-SubCell"/>
</dbReference>
<feature type="transmembrane region" description="Helical" evidence="5">
    <location>
        <begin position="20"/>
        <end position="45"/>
    </location>
</feature>
<evidence type="ECO:0000313" key="9">
    <source>
        <dbReference type="Proteomes" id="UP000007360"/>
    </source>
</evidence>
<name>K2QDU1_METFP</name>
<feature type="transmembrane region" description="Helical" evidence="5">
    <location>
        <begin position="437"/>
        <end position="456"/>
    </location>
</feature>
<comment type="caution">
    <text evidence="8">The sequence shown here is derived from an EMBL/GenBank/DDBJ whole genome shotgun (WGS) entry which is preliminary data.</text>
</comment>
<dbReference type="Pfam" id="PF02517">
    <property type="entry name" value="Rce1-like"/>
    <property type="match status" value="1"/>
</dbReference>
<feature type="transmembrane region" description="Helical" evidence="5">
    <location>
        <begin position="109"/>
        <end position="130"/>
    </location>
</feature>
<protein>
    <submittedName>
        <fullName evidence="8">Abortive infection protein</fullName>
    </submittedName>
</protein>
<organism evidence="8 9">
    <name type="scientific">Methanobacterium formicicum (strain DSM 3637 / PP1)</name>
    <dbReference type="NCBI Taxonomy" id="1204725"/>
    <lineage>
        <taxon>Archaea</taxon>
        <taxon>Methanobacteriati</taxon>
        <taxon>Methanobacteriota</taxon>
        <taxon>Methanomada group</taxon>
        <taxon>Methanobacteria</taxon>
        <taxon>Methanobacteriales</taxon>
        <taxon>Methanobacteriaceae</taxon>
        <taxon>Methanobacterium</taxon>
    </lineage>
</organism>
<keyword evidence="3 5" id="KW-1133">Transmembrane helix</keyword>
<feature type="transmembrane region" description="Helical" evidence="5">
    <location>
        <begin position="345"/>
        <end position="370"/>
    </location>
</feature>